<keyword evidence="1" id="KW-0472">Membrane</keyword>
<organism evidence="2 3">
    <name type="scientific">Xanthobacter dioxanivorans</name>
    <dbReference type="NCBI Taxonomy" id="2528964"/>
    <lineage>
        <taxon>Bacteria</taxon>
        <taxon>Pseudomonadati</taxon>
        <taxon>Pseudomonadota</taxon>
        <taxon>Alphaproteobacteria</taxon>
        <taxon>Hyphomicrobiales</taxon>
        <taxon>Xanthobacteraceae</taxon>
        <taxon>Xanthobacter</taxon>
    </lineage>
</organism>
<dbReference type="Proteomes" id="UP000596427">
    <property type="component" value="Chromosome"/>
</dbReference>
<evidence type="ECO:0000313" key="3">
    <source>
        <dbReference type="Proteomes" id="UP000596427"/>
    </source>
</evidence>
<dbReference type="EMBL" id="CP063362">
    <property type="protein sequence ID" value="QRG09446.1"/>
    <property type="molecule type" value="Genomic_DNA"/>
</dbReference>
<dbReference type="Pfam" id="PF05751">
    <property type="entry name" value="FixH"/>
    <property type="match status" value="1"/>
</dbReference>
<dbReference type="KEGG" id="xdi:EZH22_03260"/>
<dbReference type="InterPro" id="IPR018037">
    <property type="entry name" value="FixH_proteobacterial"/>
</dbReference>
<dbReference type="AlphaFoldDB" id="A0A974SKG0"/>
<accession>A0A974SKG0</accession>
<gene>
    <name evidence="2" type="ORF">EZH22_03260</name>
</gene>
<dbReference type="PIRSF" id="PIRSF011386">
    <property type="entry name" value="FixH"/>
    <property type="match status" value="1"/>
</dbReference>
<feature type="transmembrane region" description="Helical" evidence="1">
    <location>
        <begin position="20"/>
        <end position="42"/>
    </location>
</feature>
<dbReference type="InterPro" id="IPR008620">
    <property type="entry name" value="FixH"/>
</dbReference>
<keyword evidence="1" id="KW-1133">Transmembrane helix</keyword>
<protein>
    <submittedName>
        <fullName evidence="2">FixH family protein</fullName>
    </submittedName>
</protein>
<keyword evidence="1" id="KW-0812">Transmembrane</keyword>
<evidence type="ECO:0000256" key="1">
    <source>
        <dbReference type="SAM" id="Phobius"/>
    </source>
</evidence>
<proteinExistence type="predicted"/>
<evidence type="ECO:0000313" key="2">
    <source>
        <dbReference type="EMBL" id="QRG09446.1"/>
    </source>
</evidence>
<sequence length="168" mass="18191">MGRATTAPRAPRELTGRAVLLMLLAFFGVVIVVNVIMARYAVTTFAGVETESSYKAGLAFAGEHQAAERQAARHWNVSVQLQSPGGQAREVVVRVLDAAGKPLSELLPDGELSHPTDSRRDVALDLQPLGDGRYRARAVAGPGQWDLVIDFAQGGERMFRSKNRVQLP</sequence>
<keyword evidence="3" id="KW-1185">Reference proteome</keyword>
<name>A0A974SKG0_9HYPH</name>
<reference evidence="2 3" key="1">
    <citation type="submission" date="2020-10" db="EMBL/GenBank/DDBJ databases">
        <title>Degradation of 1,4-Dioxane by Xanthobacter sp. YN2, via a Novel Group-2 Soluble Di-Iron Monooxygenase.</title>
        <authorList>
            <person name="Ma F."/>
            <person name="Wang Y."/>
            <person name="Yang J."/>
            <person name="Guo H."/>
            <person name="Su D."/>
            <person name="Yu L."/>
        </authorList>
    </citation>
    <scope>NUCLEOTIDE SEQUENCE [LARGE SCALE GENOMIC DNA]</scope>
    <source>
        <strain evidence="2 3">YN2</strain>
    </source>
</reference>